<feature type="domain" description="TAP-C" evidence="10">
    <location>
        <begin position="883"/>
        <end position="938"/>
    </location>
</feature>
<dbReference type="Pfam" id="PF24048">
    <property type="entry name" value="LRR_NXF1-5"/>
    <property type="match status" value="1"/>
</dbReference>
<dbReference type="GO" id="GO:0005634">
    <property type="term" value="C:nucleus"/>
    <property type="evidence" value="ECO:0007669"/>
    <property type="project" value="UniProtKB-SubCell"/>
</dbReference>
<dbReference type="InterPro" id="IPR009060">
    <property type="entry name" value="UBA-like_sf"/>
</dbReference>
<keyword evidence="3" id="KW-0813">Transport</keyword>
<evidence type="ECO:0000256" key="7">
    <source>
        <dbReference type="ARBA" id="ARBA00023242"/>
    </source>
</evidence>
<comment type="subcellular location">
    <subcellularLocation>
        <location evidence="1">Nucleus</location>
    </subcellularLocation>
</comment>
<dbReference type="SUPFAM" id="SSF54427">
    <property type="entry name" value="NTF2-like"/>
    <property type="match status" value="1"/>
</dbReference>
<dbReference type="Pfam" id="PF22602">
    <property type="entry name" value="NXF_NTF2"/>
    <property type="match status" value="1"/>
</dbReference>
<evidence type="ECO:0000256" key="1">
    <source>
        <dbReference type="ARBA" id="ARBA00004123"/>
    </source>
</evidence>
<evidence type="ECO:0000259" key="9">
    <source>
        <dbReference type="PROSITE" id="PS50177"/>
    </source>
</evidence>
<dbReference type="Gene3D" id="3.80.10.10">
    <property type="entry name" value="Ribonuclease Inhibitor"/>
    <property type="match status" value="2"/>
</dbReference>
<dbReference type="Gene3D" id="3.10.450.50">
    <property type="match status" value="1"/>
</dbReference>
<evidence type="ECO:0000259" key="10">
    <source>
        <dbReference type="PROSITE" id="PS51281"/>
    </source>
</evidence>
<dbReference type="InterPro" id="IPR001611">
    <property type="entry name" value="Leu-rich_rpt"/>
</dbReference>
<dbReference type="SUPFAM" id="SSF52058">
    <property type="entry name" value="L domain-like"/>
    <property type="match status" value="2"/>
</dbReference>
<keyword evidence="7" id="KW-0539">Nucleus</keyword>
<keyword evidence="6" id="KW-0509">mRNA transport</keyword>
<protein>
    <submittedName>
        <fullName evidence="11">CSON010968 protein</fullName>
    </submittedName>
</protein>
<accession>A0A336LR24</accession>
<evidence type="ECO:0000256" key="8">
    <source>
        <dbReference type="SAM" id="MobiDB-lite"/>
    </source>
</evidence>
<dbReference type="InterPro" id="IPR057125">
    <property type="entry name" value="NXF1/2/3/5-like_LRR"/>
</dbReference>
<feature type="compositionally biased region" description="Polar residues" evidence="8">
    <location>
        <begin position="1"/>
        <end position="29"/>
    </location>
</feature>
<evidence type="ECO:0000256" key="4">
    <source>
        <dbReference type="ARBA" id="ARBA00022614"/>
    </source>
</evidence>
<dbReference type="InterPro" id="IPR018222">
    <property type="entry name" value="Nuclear_transport_factor_2_euk"/>
</dbReference>
<dbReference type="VEuPathDB" id="VectorBase:CSON010968"/>
<dbReference type="InterPro" id="IPR032675">
    <property type="entry name" value="LRR_dom_sf"/>
</dbReference>
<feature type="compositionally biased region" description="Basic residues" evidence="8">
    <location>
        <begin position="30"/>
        <end position="44"/>
    </location>
</feature>
<proteinExistence type="inferred from homology"/>
<name>A0A336LR24_CULSO</name>
<dbReference type="PROSITE" id="PS51281">
    <property type="entry name" value="TAP_C"/>
    <property type="match status" value="1"/>
</dbReference>
<dbReference type="GO" id="GO:0016973">
    <property type="term" value="P:poly(A)+ mRNA export from nucleus"/>
    <property type="evidence" value="ECO:0007669"/>
    <property type="project" value="TreeGrafter"/>
</dbReference>
<feature type="domain" description="NTF2" evidence="9">
    <location>
        <begin position="691"/>
        <end position="852"/>
    </location>
</feature>
<dbReference type="SUPFAM" id="SSF46934">
    <property type="entry name" value="UBA-like"/>
    <property type="match status" value="1"/>
</dbReference>
<dbReference type="OMA" id="ERFNIMN"/>
<dbReference type="PANTHER" id="PTHR10662:SF22">
    <property type="entry name" value="NUCLEAR RNA EXPORT FACTOR 1"/>
    <property type="match status" value="1"/>
</dbReference>
<dbReference type="Gene3D" id="1.10.8.10">
    <property type="entry name" value="DNA helicase RuvA subunit, C-terminal domain"/>
    <property type="match status" value="1"/>
</dbReference>
<dbReference type="EMBL" id="UFQT01000045">
    <property type="protein sequence ID" value="SSX18827.1"/>
    <property type="molecule type" value="Genomic_DNA"/>
</dbReference>
<reference evidence="11" key="1">
    <citation type="submission" date="2018-07" db="EMBL/GenBank/DDBJ databases">
        <authorList>
            <person name="Quirk P.G."/>
            <person name="Krulwich T.A."/>
        </authorList>
    </citation>
    <scope>NUCLEOTIDE SEQUENCE</scope>
</reference>
<evidence type="ECO:0000313" key="11">
    <source>
        <dbReference type="EMBL" id="SSX18827.1"/>
    </source>
</evidence>
<feature type="region of interest" description="Disordered" evidence="8">
    <location>
        <begin position="1"/>
        <end position="55"/>
    </location>
</feature>
<evidence type="ECO:0000256" key="6">
    <source>
        <dbReference type="ARBA" id="ARBA00022816"/>
    </source>
</evidence>
<dbReference type="InterPro" id="IPR030217">
    <property type="entry name" value="NXF_fam"/>
</dbReference>
<dbReference type="PROSITE" id="PS51450">
    <property type="entry name" value="LRR"/>
    <property type="match status" value="2"/>
</dbReference>
<dbReference type="PROSITE" id="PS50177">
    <property type="entry name" value="NTF2_DOMAIN"/>
    <property type="match status" value="1"/>
</dbReference>
<evidence type="ECO:0000256" key="2">
    <source>
        <dbReference type="ARBA" id="ARBA00009285"/>
    </source>
</evidence>
<evidence type="ECO:0000256" key="5">
    <source>
        <dbReference type="ARBA" id="ARBA00022737"/>
    </source>
</evidence>
<sequence>MFGQSNFRQSSSNLVPINTKVQNNNQSQPPKRKRNRGKKNKKKFGGNNLARNQTRVNPIAINNQGKQPNNLVSNIDLTSEPHTSQFERNSNFNMPSMHQESIPTFNFNVRDSVDVTVGSTIYLDNFSKAVYNASNTNYDRELLLKHNLWHRFIIHHNGRFSKREIIRALFTLIRTHEFFPIGYRTYDTYDSFLLAASDRGGIEQLFARNLRLKVHDTELYISVQLGAGTIMAGQVHPKTQIILMLRELLEEASLHGNNQCLNIDGFERHPELAEVCVSFLNNYHFTTLIKAMIENEDGMAVIKSIRFSNCGIVRIDPLRHLSKFTNIEHIDLRNNQLEHVYELKHLEPLTLIALDVSGNPFIEQEEITQMQDRIKRMLPTIRFLDGVELSIKVKTEPGLLNNEDLSFDILLDGDQITCNDDMNQLTFKQMYKSTNYWHKVTVFHHGLYNSKQVVSKILSLVDNKDLWPCYYSSFPQYDQFYVHNNFDALEILIRNRLVIKSPGNDPPLELQLNMKVSPFKVGQVDVNEKIRKICIDGFKNGVLHLNSLANREIFKNVIIDMSFPQVVSQILLWASRKVGKECTALHLNNNGIVSCTGMFPLVYFPKLEFLNLKNNYIENFERLSGILQSSLKITSVILEGNPLCNTTMQEYVRNTRHYFPELKTLDGAPVNNELFMLSRQNFLCKPEAYSFVEAFVKHYFTIYDTNQRHMLKEMYMDKATFTLSCNFDPLKSKEVSRMSKYTAKSRNFKRLTNLDQAVRNVFIGPDEIIKAFGEIHCTDHNLNTFCIDVPIYTKQFIVITIDGVFKDTPIQFLDDEFFVHFTRTFTIQSCGTGMGVSGLSQQYKIQNDILLVRNVSTLEKIDASHRPSSSTNEHEDDNELQNNEIENLMVLFQEMTKLNNHWCNRFLREANYDFKTALNFCLKLLESNDIPDNAFIKC</sequence>
<comment type="similarity">
    <text evidence="2">Belongs to the NXF family.</text>
</comment>
<evidence type="ECO:0000256" key="3">
    <source>
        <dbReference type="ARBA" id="ARBA00022448"/>
    </source>
</evidence>
<dbReference type="GO" id="GO:0003723">
    <property type="term" value="F:RNA binding"/>
    <property type="evidence" value="ECO:0007669"/>
    <property type="project" value="TreeGrafter"/>
</dbReference>
<organism evidence="11">
    <name type="scientific">Culicoides sonorensis</name>
    <name type="common">Biting midge</name>
    <dbReference type="NCBI Taxonomy" id="179676"/>
    <lineage>
        <taxon>Eukaryota</taxon>
        <taxon>Metazoa</taxon>
        <taxon>Ecdysozoa</taxon>
        <taxon>Arthropoda</taxon>
        <taxon>Hexapoda</taxon>
        <taxon>Insecta</taxon>
        <taxon>Pterygota</taxon>
        <taxon>Neoptera</taxon>
        <taxon>Endopterygota</taxon>
        <taxon>Diptera</taxon>
        <taxon>Nematocera</taxon>
        <taxon>Chironomoidea</taxon>
        <taxon>Ceratopogonidae</taxon>
        <taxon>Ceratopogoninae</taxon>
        <taxon>Culicoides</taxon>
        <taxon>Monoculicoides</taxon>
    </lineage>
</organism>
<keyword evidence="5" id="KW-0677">Repeat</keyword>
<gene>
    <name evidence="11" type="primary">CSON010968</name>
</gene>
<dbReference type="PANTHER" id="PTHR10662">
    <property type="entry name" value="NUCLEAR RNA EXPORT FACTOR"/>
    <property type="match status" value="1"/>
</dbReference>
<dbReference type="AlphaFoldDB" id="A0A336LR24"/>
<dbReference type="Pfam" id="PF03943">
    <property type="entry name" value="TAP_C"/>
    <property type="match status" value="1"/>
</dbReference>
<dbReference type="InterPro" id="IPR032710">
    <property type="entry name" value="NTF2-like_dom_sf"/>
</dbReference>
<keyword evidence="4" id="KW-0433">Leucine-rich repeat</keyword>
<dbReference type="InterPro" id="IPR005637">
    <property type="entry name" value="TAP_C_dom"/>
</dbReference>
<dbReference type="InterPro" id="IPR002075">
    <property type="entry name" value="NTF2_dom"/>
</dbReference>